<dbReference type="EMBL" id="JAGFNZ010000001">
    <property type="protein sequence ID" value="MBW7571723.1"/>
    <property type="molecule type" value="Genomic_DNA"/>
</dbReference>
<evidence type="ECO:0000313" key="1">
    <source>
        <dbReference type="EMBL" id="MBW7571723.1"/>
    </source>
</evidence>
<evidence type="ECO:0000313" key="2">
    <source>
        <dbReference type="Proteomes" id="UP000719942"/>
    </source>
</evidence>
<dbReference type="Proteomes" id="UP000719942">
    <property type="component" value="Unassembled WGS sequence"/>
</dbReference>
<accession>A0ABS7DKA3</accession>
<comment type="caution">
    <text evidence="1">The sequence shown here is derived from an EMBL/GenBank/DDBJ whole genome shotgun (WGS) entry which is preliminary data.</text>
</comment>
<protein>
    <recommendedName>
        <fullName evidence="3">Zinc ribbon domain-containing protein</fullName>
    </recommendedName>
</protein>
<keyword evidence="2" id="KW-1185">Reference proteome</keyword>
<evidence type="ECO:0008006" key="3">
    <source>
        <dbReference type="Google" id="ProtNLM"/>
    </source>
</evidence>
<dbReference type="RefSeq" id="WP_219964110.1">
    <property type="nucleotide sequence ID" value="NZ_JAGFNZ010000001.1"/>
</dbReference>
<reference evidence="1 2" key="1">
    <citation type="submission" date="2021-03" db="EMBL/GenBank/DDBJ databases">
        <title>Caproiciproducens sp. nov. isolated from feces of cow.</title>
        <authorList>
            <person name="Choi J.-Y."/>
        </authorList>
    </citation>
    <scope>NUCLEOTIDE SEQUENCE [LARGE SCALE GENOMIC DNA]</scope>
    <source>
        <strain evidence="1 2">AGMB10547</strain>
    </source>
</reference>
<sequence length="301" mass="34775">MNYITAQCPHCKKELQVPQDAEEIVCMYCAQPIHVKSLLSESERAKENDYQRLMDEAFSLLNEEIFTVKNGLKNVKQNVYPTAFENYRELISPALKAYCLAAPGNDEAPDFFAGILFDRFQKKIAEDGIKKESDPRLFEYRYMIVAFTVPAMLEQHTPAAEALADSFLRIWNEHYPKNPLGKSNYETISSGFRKKLCFITTAVCSSLGKGDNCPELNAFRHFRDSWLAATPQGKAKIGEYYLFAPMIVDRIDRSEKCRTEYREIWETYLSPCLKSLENANPQQCAEKYEEMMKTLEQKWLN</sequence>
<dbReference type="InterPro" id="IPR049886">
    <property type="entry name" value="CFI_box_CTERM_dom"/>
</dbReference>
<proteinExistence type="predicted"/>
<dbReference type="NCBIfam" id="NF041770">
    <property type="entry name" value="CFI_box_CTERM"/>
    <property type="match status" value="1"/>
</dbReference>
<organism evidence="1 2">
    <name type="scientific">Caproiciproducens faecalis</name>
    <dbReference type="NCBI Taxonomy" id="2820301"/>
    <lineage>
        <taxon>Bacteria</taxon>
        <taxon>Bacillati</taxon>
        <taxon>Bacillota</taxon>
        <taxon>Clostridia</taxon>
        <taxon>Eubacteriales</taxon>
        <taxon>Acutalibacteraceae</taxon>
        <taxon>Caproiciproducens</taxon>
    </lineage>
</organism>
<name>A0ABS7DKA3_9FIRM</name>
<gene>
    <name evidence="1" type="ORF">J5W02_02750</name>
</gene>